<proteinExistence type="predicted"/>
<sequence>MITGDDGVEWCFTGLYGESHTGRKEETWRLLRTLNVERHTAWVCIGNFNEILCNEEKKGEFHVPKLAWIVLEMLLMCVA</sequence>
<evidence type="ECO:0000313" key="1">
    <source>
        <dbReference type="EMBL" id="JAD40113.1"/>
    </source>
</evidence>
<dbReference type="AlphaFoldDB" id="A0A0A8ZR37"/>
<protein>
    <submittedName>
        <fullName evidence="1">Uncharacterized protein</fullName>
    </submittedName>
</protein>
<accession>A0A0A8ZR37</accession>
<organism evidence="1">
    <name type="scientific">Arundo donax</name>
    <name type="common">Giant reed</name>
    <name type="synonym">Donax arundinaceus</name>
    <dbReference type="NCBI Taxonomy" id="35708"/>
    <lineage>
        <taxon>Eukaryota</taxon>
        <taxon>Viridiplantae</taxon>
        <taxon>Streptophyta</taxon>
        <taxon>Embryophyta</taxon>
        <taxon>Tracheophyta</taxon>
        <taxon>Spermatophyta</taxon>
        <taxon>Magnoliopsida</taxon>
        <taxon>Liliopsida</taxon>
        <taxon>Poales</taxon>
        <taxon>Poaceae</taxon>
        <taxon>PACMAD clade</taxon>
        <taxon>Arundinoideae</taxon>
        <taxon>Arundineae</taxon>
        <taxon>Arundo</taxon>
    </lineage>
</organism>
<reference evidence="1" key="1">
    <citation type="submission" date="2014-09" db="EMBL/GenBank/DDBJ databases">
        <authorList>
            <person name="Magalhaes I.L.F."/>
            <person name="Oliveira U."/>
            <person name="Santos F.R."/>
            <person name="Vidigal T.H.D.A."/>
            <person name="Brescovit A.D."/>
            <person name="Santos A.J."/>
        </authorList>
    </citation>
    <scope>NUCLEOTIDE SEQUENCE</scope>
    <source>
        <tissue evidence="1">Shoot tissue taken approximately 20 cm above the soil surface</tissue>
    </source>
</reference>
<reference evidence="1" key="2">
    <citation type="journal article" date="2015" name="Data Brief">
        <title>Shoot transcriptome of the giant reed, Arundo donax.</title>
        <authorList>
            <person name="Barrero R.A."/>
            <person name="Guerrero F.D."/>
            <person name="Moolhuijzen P."/>
            <person name="Goolsby J.A."/>
            <person name="Tidwell J."/>
            <person name="Bellgard S.E."/>
            <person name="Bellgard M.I."/>
        </authorList>
    </citation>
    <scope>NUCLEOTIDE SEQUENCE</scope>
    <source>
        <tissue evidence="1">Shoot tissue taken approximately 20 cm above the soil surface</tissue>
    </source>
</reference>
<name>A0A0A8ZR37_ARUDO</name>
<dbReference type="EMBL" id="GBRH01257782">
    <property type="protein sequence ID" value="JAD40113.1"/>
    <property type="molecule type" value="Transcribed_RNA"/>
</dbReference>